<comment type="caution">
    <text evidence="1">The sequence shown here is derived from an EMBL/GenBank/DDBJ whole genome shotgun (WGS) entry which is preliminary data.</text>
</comment>
<accession>A0A0R1VEC0</accession>
<dbReference type="PATRIC" id="fig|1423767.3.peg.1065"/>
<name>A0A0R1VEC0_9LACO</name>
<dbReference type="eggNOG" id="COG1196">
    <property type="taxonomic scope" value="Bacteria"/>
</dbReference>
<dbReference type="Proteomes" id="UP000051307">
    <property type="component" value="Unassembled WGS sequence"/>
</dbReference>
<proteinExistence type="predicted"/>
<sequence>MSALAGMMSPSQVKADDLPAGMTAANTVSITKKVFVYNRKQSAKVNAKRKALINAQNELSALKGKINGDELVTGGASGFFQEIAENSSMSEAQKNDAATAYGVVNGQIDAPSWYGQYVNLGQASDATSLKNLYATLPYYDQYIKIRQKYNLNIPQVSLADVAVAMMDADYSTHVIDHARHYEANENLAWNVPDDPNSLWMSEESIWNKGVKKNPSLEQYRDDAYGLSQVDHDFAEKVGHYLNLTDPATKSYGYGLNTEHHKYDNTESWDAGYGEPAFSVNEFKQLVTDYYNKIEQPDQVKAPKIR</sequence>
<reference evidence="1 2" key="1">
    <citation type="journal article" date="2015" name="Genome Announc.">
        <title>Expanding the biotechnology potential of lactobacilli through comparative genomics of 213 strains and associated genera.</title>
        <authorList>
            <person name="Sun Z."/>
            <person name="Harris H.M."/>
            <person name="McCann A."/>
            <person name="Guo C."/>
            <person name="Argimon S."/>
            <person name="Zhang W."/>
            <person name="Yang X."/>
            <person name="Jeffery I.B."/>
            <person name="Cooney J.C."/>
            <person name="Kagawa T.F."/>
            <person name="Liu W."/>
            <person name="Song Y."/>
            <person name="Salvetti E."/>
            <person name="Wrobel A."/>
            <person name="Rasinkangas P."/>
            <person name="Parkhill J."/>
            <person name="Rea M.C."/>
            <person name="O'Sullivan O."/>
            <person name="Ritari J."/>
            <person name="Douillard F.P."/>
            <person name="Paul Ross R."/>
            <person name="Yang R."/>
            <person name="Briner A.E."/>
            <person name="Felis G.E."/>
            <person name="de Vos W.M."/>
            <person name="Barrangou R."/>
            <person name="Klaenhammer T.R."/>
            <person name="Caufield P.W."/>
            <person name="Cui Y."/>
            <person name="Zhang H."/>
            <person name="O'Toole P.W."/>
        </authorList>
    </citation>
    <scope>NUCLEOTIDE SEQUENCE [LARGE SCALE GENOMIC DNA]</scope>
    <source>
        <strain evidence="1 2">DSM 16761</strain>
    </source>
</reference>
<gene>
    <name evidence="1" type="ORF">FC59_GL001029</name>
</gene>
<protein>
    <submittedName>
        <fullName evidence="1">LPXTG-motif cell wall anchor domain protein</fullName>
    </submittedName>
</protein>
<dbReference type="AlphaFoldDB" id="A0A0R1VEC0"/>
<dbReference type="EMBL" id="AZFU01000025">
    <property type="protein sequence ID" value="KRM03856.1"/>
    <property type="molecule type" value="Genomic_DNA"/>
</dbReference>
<organism evidence="1 2">
    <name type="scientific">Lactobacillus kitasatonis DSM 16761 = JCM 1039</name>
    <dbReference type="NCBI Taxonomy" id="1423767"/>
    <lineage>
        <taxon>Bacteria</taxon>
        <taxon>Bacillati</taxon>
        <taxon>Bacillota</taxon>
        <taxon>Bacilli</taxon>
        <taxon>Lactobacillales</taxon>
        <taxon>Lactobacillaceae</taxon>
        <taxon>Lactobacillus</taxon>
    </lineage>
</organism>
<evidence type="ECO:0000313" key="1">
    <source>
        <dbReference type="EMBL" id="KRM03856.1"/>
    </source>
</evidence>
<evidence type="ECO:0000313" key="2">
    <source>
        <dbReference type="Proteomes" id="UP000051307"/>
    </source>
</evidence>